<organism evidence="1 2">
    <name type="scientific">Parvibaculum sedimenti</name>
    <dbReference type="NCBI Taxonomy" id="2608632"/>
    <lineage>
        <taxon>Bacteria</taxon>
        <taxon>Pseudomonadati</taxon>
        <taxon>Pseudomonadota</taxon>
        <taxon>Alphaproteobacteria</taxon>
        <taxon>Hyphomicrobiales</taxon>
        <taxon>Parvibaculaceae</taxon>
        <taxon>Parvibaculum</taxon>
    </lineage>
</organism>
<evidence type="ECO:0000313" key="2">
    <source>
        <dbReference type="Proteomes" id="UP000468901"/>
    </source>
</evidence>
<accession>A0A6N6VI31</accession>
<dbReference type="RefSeq" id="WP_152217586.1">
    <property type="nucleotide sequence ID" value="NZ_JBAQYD010000119.1"/>
</dbReference>
<dbReference type="EMBL" id="WESC01000021">
    <property type="protein sequence ID" value="KAB7738501.1"/>
    <property type="molecule type" value="Genomic_DNA"/>
</dbReference>
<reference evidence="1 2" key="1">
    <citation type="submission" date="2019-09" db="EMBL/GenBank/DDBJ databases">
        <title>Parvibaculum sedimenti sp. nov., isolated from sediment.</title>
        <authorList>
            <person name="Wang Y."/>
        </authorList>
    </citation>
    <scope>NUCLEOTIDE SEQUENCE [LARGE SCALE GENOMIC DNA]</scope>
    <source>
        <strain evidence="1 2">HXT-9</strain>
    </source>
</reference>
<keyword evidence="2" id="KW-1185">Reference proteome</keyword>
<dbReference type="AlphaFoldDB" id="A0A6N6VI31"/>
<name>A0A6N6VI31_9HYPH</name>
<dbReference type="Proteomes" id="UP000468901">
    <property type="component" value="Unassembled WGS sequence"/>
</dbReference>
<sequence length="62" mass="6724">MNIASLFARSYVDAFRVATGRFSAETPVARTAWAEARRPATAAASLAAKKLKAKNKALDARW</sequence>
<gene>
    <name evidence="1" type="ORF">F2P47_17000</name>
</gene>
<comment type="caution">
    <text evidence="1">The sequence shown here is derived from an EMBL/GenBank/DDBJ whole genome shotgun (WGS) entry which is preliminary data.</text>
</comment>
<evidence type="ECO:0000313" key="1">
    <source>
        <dbReference type="EMBL" id="KAB7738501.1"/>
    </source>
</evidence>
<protein>
    <submittedName>
        <fullName evidence="1">Uncharacterized protein</fullName>
    </submittedName>
</protein>
<proteinExistence type="predicted"/>